<dbReference type="Proteomes" id="UP001054902">
    <property type="component" value="Unassembled WGS sequence"/>
</dbReference>
<name>A0AAD3CNH4_9STRA</name>
<comment type="caution">
    <text evidence="1">The sequence shown here is derived from an EMBL/GenBank/DDBJ whole genome shotgun (WGS) entry which is preliminary data.</text>
</comment>
<proteinExistence type="predicted"/>
<gene>
    <name evidence="1" type="ORF">CTEN210_04370</name>
</gene>
<dbReference type="EMBL" id="BLLK01000025">
    <property type="protein sequence ID" value="GFH47894.1"/>
    <property type="molecule type" value="Genomic_DNA"/>
</dbReference>
<organism evidence="1 2">
    <name type="scientific">Chaetoceros tenuissimus</name>
    <dbReference type="NCBI Taxonomy" id="426638"/>
    <lineage>
        <taxon>Eukaryota</taxon>
        <taxon>Sar</taxon>
        <taxon>Stramenopiles</taxon>
        <taxon>Ochrophyta</taxon>
        <taxon>Bacillariophyta</taxon>
        <taxon>Coscinodiscophyceae</taxon>
        <taxon>Chaetocerotophycidae</taxon>
        <taxon>Chaetocerotales</taxon>
        <taxon>Chaetocerotaceae</taxon>
        <taxon>Chaetoceros</taxon>
    </lineage>
</organism>
<reference evidence="1 2" key="1">
    <citation type="journal article" date="2021" name="Sci. Rep.">
        <title>The genome of the diatom Chaetoceros tenuissimus carries an ancient integrated fragment of an extant virus.</title>
        <authorList>
            <person name="Hongo Y."/>
            <person name="Kimura K."/>
            <person name="Takaki Y."/>
            <person name="Yoshida Y."/>
            <person name="Baba S."/>
            <person name="Kobayashi G."/>
            <person name="Nagasaki K."/>
            <person name="Hano T."/>
            <person name="Tomaru Y."/>
        </authorList>
    </citation>
    <scope>NUCLEOTIDE SEQUENCE [LARGE SCALE GENOMIC DNA]</scope>
    <source>
        <strain evidence="1 2">NIES-3715</strain>
    </source>
</reference>
<dbReference type="AlphaFoldDB" id="A0AAD3CNH4"/>
<accession>A0AAD3CNH4</accession>
<evidence type="ECO:0008006" key="3">
    <source>
        <dbReference type="Google" id="ProtNLM"/>
    </source>
</evidence>
<sequence length="208" mass="22902">METKTLICRCACGKFQARLTGLPLGSVVCHCHSCVAAGKFIDDKFNGTNTSVLKNGGAFVVTFPARSIKFITPDLSNVAAQNDVLGFVKIGEKGRNPFRAYTKCCGTQIFTLVERNLSTYCGFNGNCIYEEDGVTPFRIGEEPVNIMAKFAFDPKAVPDPKVNYVTLQVAFNIVKNVLNPFAEKFEDEAIFANYNSTVDTVPITWEKK</sequence>
<dbReference type="Gene3D" id="3.90.1590.10">
    <property type="entry name" value="glutathione-dependent formaldehyde- activating enzyme (gfa)"/>
    <property type="match status" value="1"/>
</dbReference>
<evidence type="ECO:0000313" key="1">
    <source>
        <dbReference type="EMBL" id="GFH47894.1"/>
    </source>
</evidence>
<keyword evidence="2" id="KW-1185">Reference proteome</keyword>
<protein>
    <recommendedName>
        <fullName evidence="3">CENP-V/GFA domain-containing protein</fullName>
    </recommendedName>
</protein>
<evidence type="ECO:0000313" key="2">
    <source>
        <dbReference type="Proteomes" id="UP001054902"/>
    </source>
</evidence>